<dbReference type="GO" id="GO:0097177">
    <property type="term" value="F:mitochondrial ribosome binding"/>
    <property type="evidence" value="ECO:0007669"/>
    <property type="project" value="EnsemblFungi"/>
</dbReference>
<keyword evidence="6 9" id="KW-0472">Membrane</keyword>
<dbReference type="RefSeq" id="XP_003956920.1">
    <property type="nucleotide sequence ID" value="XM_003956871.1"/>
</dbReference>
<dbReference type="PROSITE" id="PS51758">
    <property type="entry name" value="LETM1_RBD"/>
    <property type="match status" value="1"/>
</dbReference>
<keyword evidence="12" id="KW-1185">Reference proteome</keyword>
<dbReference type="GO" id="GO:0006813">
    <property type="term" value="P:potassium ion transport"/>
    <property type="evidence" value="ECO:0007669"/>
    <property type="project" value="EnsemblFungi"/>
</dbReference>
<comment type="subcellular location">
    <subcellularLocation>
        <location evidence="1">Mitochondrion inner membrane</location>
        <topology evidence="1">Single-pass membrane protein</topology>
    </subcellularLocation>
</comment>
<evidence type="ECO:0000259" key="10">
    <source>
        <dbReference type="PROSITE" id="PS51758"/>
    </source>
</evidence>
<feature type="domain" description="Letm1 RBD" evidence="10">
    <location>
        <begin position="190"/>
        <end position="415"/>
    </location>
</feature>
<dbReference type="AlphaFoldDB" id="H2ATT5"/>
<evidence type="ECO:0000313" key="12">
    <source>
        <dbReference type="Proteomes" id="UP000005220"/>
    </source>
</evidence>
<evidence type="ECO:0000256" key="6">
    <source>
        <dbReference type="ARBA" id="ARBA00023136"/>
    </source>
</evidence>
<dbReference type="Pfam" id="PF07766">
    <property type="entry name" value="LETM1_RBD"/>
    <property type="match status" value="1"/>
</dbReference>
<feature type="compositionally biased region" description="Basic and acidic residues" evidence="8">
    <location>
        <begin position="475"/>
        <end position="550"/>
    </location>
</feature>
<gene>
    <name evidence="11" type="primary">KAFR0D01390</name>
    <name evidence="11" type="ORF">KAFR_0D01390</name>
</gene>
<sequence>MISNSVDKALFLSQRRFISIASRQVPLVDYRPILLSQQNVKNKKLPYSRYQYSTQAKNNDNLTNENQLKAIADKPTNVVVPTSKAKKKEPLIKRIKHEFRHYVNGTKLLGYEIKVSTKHLIKFVQGYELSRRETNQLKRTMGDIFRLVPFSAFLIIPFAELLLPVALKLFPNLLPSTYESGFQRQLKRTKLIEIRNKTSAFLHETLDESSFISYNSIENLEKRKAFFDFFKKIYENKSNKRTMFTHEEIATVAKMFKSDIVLDNLSRPQLTAMSKFMSLRPFGADNMLRYQIRSKLKSMMNDDKVVDYEGINSLSHDELYQACVSRGMKAYGVPENDLKDNLKVWLQLRLRDKIPSVLMVLSSAFTFGALPKEDKKHDNKSYSPVAAKKEQSSNYDNLLDLYYDGILHVLSTIPDPVYNIAKLDVTESKTAKEEKLGDKEGQEQPTESQKLAETVKEATEMATGTAKDTANIISESKKVKKEVAREQHEEEKEEKKMEDKEGEKEDKDKEAERTTDDSAFKLNVLKEQEELIKKEEEEAKTRKTSNKEVSDDLTLDEDDTKATPPIPADQAPERSITKK</sequence>
<evidence type="ECO:0000256" key="8">
    <source>
        <dbReference type="SAM" id="MobiDB-lite"/>
    </source>
</evidence>
<evidence type="ECO:0000256" key="1">
    <source>
        <dbReference type="ARBA" id="ARBA00004434"/>
    </source>
</evidence>
<dbReference type="GO" id="GO:1902600">
    <property type="term" value="P:proton transmembrane transport"/>
    <property type="evidence" value="ECO:0007669"/>
    <property type="project" value="EnsemblFungi"/>
</dbReference>
<dbReference type="KEGG" id="kaf:KAFR_0D01390"/>
<dbReference type="eggNOG" id="KOG1043">
    <property type="taxonomic scope" value="Eukaryota"/>
</dbReference>
<dbReference type="GO" id="GO:0030007">
    <property type="term" value="P:intracellular potassium ion homeostasis"/>
    <property type="evidence" value="ECO:0007669"/>
    <property type="project" value="EnsemblFungi"/>
</dbReference>
<reference evidence="11 12" key="1">
    <citation type="journal article" date="2011" name="Proc. Natl. Acad. Sci. U.S.A.">
        <title>Evolutionary erosion of yeast sex chromosomes by mating-type switching accidents.</title>
        <authorList>
            <person name="Gordon J.L."/>
            <person name="Armisen D."/>
            <person name="Proux-Wera E."/>
            <person name="Oheigeartaigh S.S."/>
            <person name="Byrne K.P."/>
            <person name="Wolfe K.H."/>
        </authorList>
    </citation>
    <scope>NUCLEOTIDE SEQUENCE [LARGE SCALE GENOMIC DNA]</scope>
    <source>
        <strain evidence="12">ATCC 22294 / BCRC 22015 / CBS 2517 / CECT 1963 / NBRC 1671 / NRRL Y-8276</strain>
    </source>
</reference>
<dbReference type="InParanoid" id="H2ATT5"/>
<keyword evidence="4 9" id="KW-1133">Transmembrane helix</keyword>
<dbReference type="InterPro" id="IPR033122">
    <property type="entry name" value="LETM1-like_RBD"/>
</dbReference>
<protein>
    <recommendedName>
        <fullName evidence="10">Letm1 RBD domain-containing protein</fullName>
    </recommendedName>
</protein>
<evidence type="ECO:0000256" key="3">
    <source>
        <dbReference type="ARBA" id="ARBA00022792"/>
    </source>
</evidence>
<feature type="transmembrane region" description="Helical" evidence="9">
    <location>
        <begin position="147"/>
        <end position="167"/>
    </location>
</feature>
<proteinExistence type="predicted"/>
<accession>H2ATT5</accession>
<dbReference type="EMBL" id="HE650824">
    <property type="protein sequence ID" value="CCF57785.1"/>
    <property type="molecule type" value="Genomic_DNA"/>
</dbReference>
<keyword evidence="2 9" id="KW-0812">Transmembrane</keyword>
<evidence type="ECO:0000313" key="11">
    <source>
        <dbReference type="EMBL" id="CCF57785.1"/>
    </source>
</evidence>
<dbReference type="HOGENOM" id="CLU_008958_5_1_1"/>
<dbReference type="PANTHER" id="PTHR14009:SF1">
    <property type="entry name" value="MITOCHONDRIAL PROTON_CALCIUM EXCHANGER PROTEIN"/>
    <property type="match status" value="1"/>
</dbReference>
<feature type="region of interest" description="Disordered" evidence="8">
    <location>
        <begin position="429"/>
        <end position="579"/>
    </location>
</feature>
<organism evidence="11 12">
    <name type="scientific">Kazachstania africana (strain ATCC 22294 / BCRC 22015 / CBS 2517 / CECT 1963 / NBRC 1671 / NRRL Y-8276)</name>
    <name type="common">Yeast</name>
    <name type="synonym">Kluyveromyces africanus</name>
    <dbReference type="NCBI Taxonomy" id="1071382"/>
    <lineage>
        <taxon>Eukaryota</taxon>
        <taxon>Fungi</taxon>
        <taxon>Dikarya</taxon>
        <taxon>Ascomycota</taxon>
        <taxon>Saccharomycotina</taxon>
        <taxon>Saccharomycetes</taxon>
        <taxon>Saccharomycetales</taxon>
        <taxon>Saccharomycetaceae</taxon>
        <taxon>Kazachstania</taxon>
    </lineage>
</organism>
<keyword evidence="3" id="KW-0999">Mitochondrion inner membrane</keyword>
<evidence type="ECO:0000256" key="4">
    <source>
        <dbReference type="ARBA" id="ARBA00022989"/>
    </source>
</evidence>
<dbReference type="GO" id="GO:0005743">
    <property type="term" value="C:mitochondrial inner membrane"/>
    <property type="evidence" value="ECO:0007669"/>
    <property type="project" value="UniProtKB-SubCell"/>
</dbReference>
<keyword evidence="5 7" id="KW-0496">Mitochondrion</keyword>
<dbReference type="InterPro" id="IPR044202">
    <property type="entry name" value="LETM1/MDM38-like"/>
</dbReference>
<dbReference type="FunCoup" id="H2ATT5">
    <property type="interactions" value="367"/>
</dbReference>
<evidence type="ECO:0000256" key="5">
    <source>
        <dbReference type="ARBA" id="ARBA00023128"/>
    </source>
</evidence>
<dbReference type="GO" id="GO:0032979">
    <property type="term" value="P:protein insertion into mitochondrial inner membrane from matrix"/>
    <property type="evidence" value="ECO:0007669"/>
    <property type="project" value="EnsemblFungi"/>
</dbReference>
<dbReference type="PANTHER" id="PTHR14009">
    <property type="entry name" value="LEUCINE ZIPPER-EF-HAND CONTAINING TRANSMEMBRANE PROTEIN"/>
    <property type="match status" value="1"/>
</dbReference>
<name>H2ATT5_KAZAF</name>
<dbReference type="Proteomes" id="UP000005220">
    <property type="component" value="Chromosome 4"/>
</dbReference>
<dbReference type="OrthoDB" id="275278at2759"/>
<evidence type="ECO:0000256" key="9">
    <source>
        <dbReference type="SAM" id="Phobius"/>
    </source>
</evidence>
<evidence type="ECO:0000256" key="2">
    <source>
        <dbReference type="ARBA" id="ARBA00022692"/>
    </source>
</evidence>
<dbReference type="STRING" id="1071382.H2ATT5"/>
<dbReference type="GeneID" id="13885743"/>
<dbReference type="GO" id="GO:0070131">
    <property type="term" value="P:positive regulation of mitochondrial translation"/>
    <property type="evidence" value="ECO:0007669"/>
    <property type="project" value="EnsemblFungi"/>
</dbReference>
<evidence type="ECO:0000256" key="7">
    <source>
        <dbReference type="PROSITE-ProRule" id="PRU01094"/>
    </source>
</evidence>
<feature type="compositionally biased region" description="Basic and acidic residues" evidence="8">
    <location>
        <begin position="429"/>
        <end position="442"/>
    </location>
</feature>